<keyword evidence="4" id="KW-1185">Reference proteome</keyword>
<gene>
    <name evidence="1" type="ORF">GCM10009769_11340</name>
    <name evidence="2" type="ORF">JOE58_002477</name>
</gene>
<reference evidence="1" key="2">
    <citation type="submission" date="2020-09" db="EMBL/GenBank/DDBJ databases">
        <authorList>
            <person name="Sun Q."/>
            <person name="Ohkuma M."/>
        </authorList>
    </citation>
    <scope>NUCLEOTIDE SEQUENCE</scope>
    <source>
        <strain evidence="1">JCM 1480</strain>
    </source>
</reference>
<protein>
    <submittedName>
        <fullName evidence="1">Uncharacterized protein</fullName>
    </submittedName>
</protein>
<evidence type="ECO:0000313" key="4">
    <source>
        <dbReference type="Proteomes" id="UP000746584"/>
    </source>
</evidence>
<evidence type="ECO:0000313" key="1">
    <source>
        <dbReference type="EMBL" id="GGK95045.1"/>
    </source>
</evidence>
<dbReference type="AlphaFoldDB" id="A0A8H9G774"/>
<proteinExistence type="predicted"/>
<dbReference type="RefSeq" id="WP_175328376.1">
    <property type="nucleotide sequence ID" value="NZ_BMOI01000003.1"/>
</dbReference>
<evidence type="ECO:0000313" key="2">
    <source>
        <dbReference type="EMBL" id="MBM7803226.1"/>
    </source>
</evidence>
<organism evidence="1 3">
    <name type="scientific">Curtobacterium luteum</name>
    <dbReference type="NCBI Taxonomy" id="33881"/>
    <lineage>
        <taxon>Bacteria</taxon>
        <taxon>Bacillati</taxon>
        <taxon>Actinomycetota</taxon>
        <taxon>Actinomycetes</taxon>
        <taxon>Micrococcales</taxon>
        <taxon>Microbacteriaceae</taxon>
        <taxon>Curtobacterium</taxon>
    </lineage>
</organism>
<evidence type="ECO:0000313" key="3">
    <source>
        <dbReference type="Proteomes" id="UP000648535"/>
    </source>
</evidence>
<sequence length="78" mass="8433">MNAALHLTQAGPLERAAHATGVALLRWSERRAARVLPTTIAEGTAERTVARLAHEARTALAARERHAETLSAGFPRVR</sequence>
<accession>A0A8H9G774</accession>
<dbReference type="EMBL" id="JAFBCG010000001">
    <property type="protein sequence ID" value="MBM7803226.1"/>
    <property type="molecule type" value="Genomic_DNA"/>
</dbReference>
<reference evidence="1" key="1">
    <citation type="journal article" date="2014" name="Int. J. Syst. Evol. Microbiol.">
        <title>Complete genome sequence of Corynebacterium casei LMG S-19264T (=DSM 44701T), isolated from a smear-ripened cheese.</title>
        <authorList>
            <consortium name="US DOE Joint Genome Institute (JGI-PGF)"/>
            <person name="Walter F."/>
            <person name="Albersmeier A."/>
            <person name="Kalinowski J."/>
            <person name="Ruckert C."/>
        </authorList>
    </citation>
    <scope>NUCLEOTIDE SEQUENCE</scope>
    <source>
        <strain evidence="1">JCM 1480</strain>
    </source>
</reference>
<dbReference type="Proteomes" id="UP000746584">
    <property type="component" value="Unassembled WGS sequence"/>
</dbReference>
<name>A0A8H9G774_9MICO</name>
<dbReference type="EMBL" id="BMOI01000003">
    <property type="protein sequence ID" value="GGK95045.1"/>
    <property type="molecule type" value="Genomic_DNA"/>
</dbReference>
<reference evidence="2 4" key="3">
    <citation type="submission" date="2021-01" db="EMBL/GenBank/DDBJ databases">
        <title>Sequencing the genomes of 1000 actinobacteria strains.</title>
        <authorList>
            <person name="Klenk H.-P."/>
        </authorList>
    </citation>
    <scope>NUCLEOTIDE SEQUENCE [LARGE SCALE GENOMIC DNA]</scope>
    <source>
        <strain evidence="2 4">DSM 20542</strain>
    </source>
</reference>
<comment type="caution">
    <text evidence="1">The sequence shown here is derived from an EMBL/GenBank/DDBJ whole genome shotgun (WGS) entry which is preliminary data.</text>
</comment>
<dbReference type="Proteomes" id="UP000648535">
    <property type="component" value="Unassembled WGS sequence"/>
</dbReference>